<comment type="caution">
    <text evidence="1">The sequence shown here is derived from an EMBL/GenBank/DDBJ whole genome shotgun (WGS) entry which is preliminary data.</text>
</comment>
<dbReference type="EMBL" id="AMZH03003629">
    <property type="protein sequence ID" value="RRT71713.1"/>
    <property type="molecule type" value="Genomic_DNA"/>
</dbReference>
<gene>
    <name evidence="1" type="ORF">B296_00011130</name>
</gene>
<evidence type="ECO:0000313" key="1">
    <source>
        <dbReference type="EMBL" id="RRT71713.1"/>
    </source>
</evidence>
<proteinExistence type="predicted"/>
<organism evidence="1 2">
    <name type="scientific">Ensete ventricosum</name>
    <name type="common">Abyssinian banana</name>
    <name type="synonym">Musa ensete</name>
    <dbReference type="NCBI Taxonomy" id="4639"/>
    <lineage>
        <taxon>Eukaryota</taxon>
        <taxon>Viridiplantae</taxon>
        <taxon>Streptophyta</taxon>
        <taxon>Embryophyta</taxon>
        <taxon>Tracheophyta</taxon>
        <taxon>Spermatophyta</taxon>
        <taxon>Magnoliopsida</taxon>
        <taxon>Liliopsida</taxon>
        <taxon>Zingiberales</taxon>
        <taxon>Musaceae</taxon>
        <taxon>Ensete</taxon>
    </lineage>
</organism>
<name>A0A427A6A0_ENSVE</name>
<dbReference type="AlphaFoldDB" id="A0A427A6A0"/>
<accession>A0A427A6A0</accession>
<sequence>MGRYSAWSFTLGRFSCWFTSSCILVKDYLKWSRLSAFVMPFLSIYVQRCVVSRYTARYGQYVAVRQGIGMVWYISMLPYTMSRYTRYGSALRKRLRVINESRAQKRKVADTWTARYRAVPPKIDRWRSISAVGDRLREKSTANG</sequence>
<evidence type="ECO:0000313" key="2">
    <source>
        <dbReference type="Proteomes" id="UP000287651"/>
    </source>
</evidence>
<reference evidence="1 2" key="1">
    <citation type="journal article" date="2014" name="Agronomy (Basel)">
        <title>A Draft Genome Sequence for Ensete ventricosum, the Drought-Tolerant Tree Against Hunger.</title>
        <authorList>
            <person name="Harrison J."/>
            <person name="Moore K.A."/>
            <person name="Paszkiewicz K."/>
            <person name="Jones T."/>
            <person name="Grant M."/>
            <person name="Ambacheew D."/>
            <person name="Muzemil S."/>
            <person name="Studholme D.J."/>
        </authorList>
    </citation>
    <scope>NUCLEOTIDE SEQUENCE [LARGE SCALE GENOMIC DNA]</scope>
</reference>
<feature type="non-terminal residue" evidence="1">
    <location>
        <position position="144"/>
    </location>
</feature>
<dbReference type="Proteomes" id="UP000287651">
    <property type="component" value="Unassembled WGS sequence"/>
</dbReference>
<protein>
    <submittedName>
        <fullName evidence="1">Uncharacterized protein</fullName>
    </submittedName>
</protein>